<evidence type="ECO:0000313" key="2">
    <source>
        <dbReference type="EMBL" id="ABE48351.1"/>
    </source>
</evidence>
<dbReference type="KEGG" id="mfa:Mfla_0080"/>
<dbReference type="eggNOG" id="ENOG502Z8MQ">
    <property type="taxonomic scope" value="Bacteria"/>
</dbReference>
<dbReference type="Proteomes" id="UP000002440">
    <property type="component" value="Chromosome"/>
</dbReference>
<name>Q1GXD9_METFK</name>
<sequence length="524" mass="59579">MFERLILCATHDRLIASRWRFGRLRGIEIFDNQPHGHLGFAEFLARYHYIPTYLMVDALEEDFHLEILPHTSGRSRKELLQRKLNQVYRGTTFKAAQFLSRERDKRRDDRFLFVALNNTESLQPWLDALAAQDVPLAGVYSLPMVSQLLLHKLKFKAGDILLSEQLSSGLRQSYFNQGRLRVSRMVQISPEAYQQVSYFHLVETDKARLYLLSQRLIARDTSLRVVVLTPAEDAEQISRNIQQEQGLPCEHINLAQLAKRSGLPLEQVRQLPELVHMQLLARGHRPDNLAPEPLVKTYRVELVRKGLVLSALIIAVLGLLLTSLYVAKSVEDMHQLNQLAVETSQQEQRYKEVADNFPVTPVQGMDLQVVASVHDAIARQTATPARMMNVLGTVMDQMSSIQLNRLRWVVSQDVHFKDEASASAIQPENSAGTGEAYQIGFMTGEIRNFNGDYRAALETVQRFVEMLNADDEVQDATVLQQPVNVSSYSNLQGSTTDERTARNEKAEFKLKVILRPEVEQGVQP</sequence>
<dbReference type="RefSeq" id="WP_011478448.1">
    <property type="nucleotide sequence ID" value="NC_007947.1"/>
</dbReference>
<keyword evidence="1" id="KW-0812">Transmembrane</keyword>
<evidence type="ECO:0000313" key="3">
    <source>
        <dbReference type="Proteomes" id="UP000002440"/>
    </source>
</evidence>
<dbReference type="OrthoDB" id="8526168at2"/>
<proteinExistence type="predicted"/>
<keyword evidence="1" id="KW-1133">Transmembrane helix</keyword>
<gene>
    <name evidence="2" type="ordered locus">Mfla_0080</name>
</gene>
<dbReference type="STRING" id="265072.Mfla_0080"/>
<feature type="transmembrane region" description="Helical" evidence="1">
    <location>
        <begin position="306"/>
        <end position="327"/>
    </location>
</feature>
<organism evidence="2 3">
    <name type="scientific">Methylobacillus flagellatus (strain ATCC 51484 / DSM 6875 / VKM B-1610 / KT)</name>
    <dbReference type="NCBI Taxonomy" id="265072"/>
    <lineage>
        <taxon>Bacteria</taxon>
        <taxon>Pseudomonadati</taxon>
        <taxon>Pseudomonadota</taxon>
        <taxon>Betaproteobacteria</taxon>
        <taxon>Nitrosomonadales</taxon>
        <taxon>Methylophilaceae</taxon>
        <taxon>Methylobacillus</taxon>
    </lineage>
</organism>
<accession>Q1GXD9</accession>
<keyword evidence="3" id="KW-1185">Reference proteome</keyword>
<dbReference type="AlphaFoldDB" id="Q1GXD9"/>
<keyword evidence="1" id="KW-0472">Membrane</keyword>
<evidence type="ECO:0000256" key="1">
    <source>
        <dbReference type="SAM" id="Phobius"/>
    </source>
</evidence>
<reference evidence="2 3" key="1">
    <citation type="submission" date="2006-03" db="EMBL/GenBank/DDBJ databases">
        <title>Complete sequence of Methylobacillus flagellatus KT.</title>
        <authorList>
            <consortium name="US DOE Joint Genome Institute"/>
            <person name="Copeland A."/>
            <person name="Lucas S."/>
            <person name="Lapidus A."/>
            <person name="Barry K."/>
            <person name="Detter J.C."/>
            <person name="Glavina del Rio T."/>
            <person name="Hammon N."/>
            <person name="Israni S."/>
            <person name="Dalin E."/>
            <person name="Tice H."/>
            <person name="Pitluck S."/>
            <person name="Brettin T."/>
            <person name="Bruce D."/>
            <person name="Han C."/>
            <person name="Tapia R."/>
            <person name="Saunders E."/>
            <person name="Gilna P."/>
            <person name="Schmutz J."/>
            <person name="Larimer F."/>
            <person name="Land M."/>
            <person name="Kyrpides N."/>
            <person name="Anderson I."/>
            <person name="Richardson P."/>
        </authorList>
    </citation>
    <scope>NUCLEOTIDE SEQUENCE [LARGE SCALE GENOMIC DNA]</scope>
    <source>
        <strain evidence="3">KT / ATCC 51484 / DSM 6875</strain>
    </source>
</reference>
<protein>
    <submittedName>
        <fullName evidence="2">Uncharacterized protein</fullName>
    </submittedName>
</protein>
<dbReference type="EMBL" id="CP000284">
    <property type="protein sequence ID" value="ABE48351.1"/>
    <property type="molecule type" value="Genomic_DNA"/>
</dbReference>
<dbReference type="HOGENOM" id="CLU_041122_0_0_4"/>